<dbReference type="AlphaFoldDB" id="A0A0K1S4F9"/>
<evidence type="ECO:0000313" key="3">
    <source>
        <dbReference type="EMBL" id="AKV69024.1"/>
    </source>
</evidence>
<dbReference type="GO" id="GO:0009103">
    <property type="term" value="P:lipopolysaccharide biosynthetic process"/>
    <property type="evidence" value="ECO:0007669"/>
    <property type="project" value="TreeGrafter"/>
</dbReference>
<keyword evidence="4" id="KW-1185">Reference proteome</keyword>
<dbReference type="RefSeq" id="WP_052277174.1">
    <property type="nucleotide sequence ID" value="NZ_CP011339.1"/>
</dbReference>
<name>A0A0K1S4F9_9CHRO</name>
<feature type="domain" description="Glycosyl transferase family 1" evidence="2">
    <location>
        <begin position="196"/>
        <end position="312"/>
    </location>
</feature>
<gene>
    <name evidence="3" type="ORF">VL20_4078</name>
</gene>
<dbReference type="Pfam" id="PF00534">
    <property type="entry name" value="Glycos_transf_1"/>
    <property type="match status" value="1"/>
</dbReference>
<dbReference type="PANTHER" id="PTHR46401">
    <property type="entry name" value="GLYCOSYLTRANSFERASE WBBK-RELATED"/>
    <property type="match status" value="1"/>
</dbReference>
<dbReference type="Proteomes" id="UP000068167">
    <property type="component" value="Chromosome"/>
</dbReference>
<dbReference type="GO" id="GO:0016757">
    <property type="term" value="F:glycosyltransferase activity"/>
    <property type="evidence" value="ECO:0007669"/>
    <property type="project" value="InterPro"/>
</dbReference>
<dbReference type="PATRIC" id="fig|1638788.3.peg.4109"/>
<sequence length="374" mass="42755">MNQNYQIKIGIDGSFLSGQKRGHARYSFELCRELDKYLPNANFFVYSPLPIEMPVISPRWKLRTQGKILAVSPILWLKIIGSWICRKDQLDIFWGTYFFLPYLDQSTKTILTVHDFWFDIDPTGMDWFHTQGFYLFLKNDVKRANTIITNSQETDRQLFNYTGRNSIIIQPGVSEIFKPLSRDIVKSELENYQISSPYLLNVATWEPRKNVELLVKTFINLKKEGLIPDHKLVLVGKKGWKYEGIETLIANEGKNDIMVLGYVPDEQLPALYSGADLFVFPSIHEGFGIPVLEARACGTKVVTTDIPELREAGGSDVIYIQPTELGIRQGILTGLSQSFVNQNHQNIPTWKEGAKTLAKIISCHSVQNKNRYIT</sequence>
<proteinExistence type="predicted"/>
<evidence type="ECO:0000313" key="4">
    <source>
        <dbReference type="Proteomes" id="UP000068167"/>
    </source>
</evidence>
<dbReference type="SUPFAM" id="SSF53756">
    <property type="entry name" value="UDP-Glycosyltransferase/glycogen phosphorylase"/>
    <property type="match status" value="1"/>
</dbReference>
<evidence type="ECO:0000259" key="2">
    <source>
        <dbReference type="Pfam" id="PF00534"/>
    </source>
</evidence>
<dbReference type="KEGG" id="mpk:VL20_4078"/>
<dbReference type="CDD" id="cd03809">
    <property type="entry name" value="GT4_MtfB-like"/>
    <property type="match status" value="1"/>
</dbReference>
<reference evidence="3 4" key="1">
    <citation type="journal article" date="2016" name="Stand. Genomic Sci.">
        <title>Complete genome sequence and genomic characterization of Microcystis panniformis FACHB 1757 by third-generation sequencing.</title>
        <authorList>
            <person name="Zhang J.Y."/>
            <person name="Guan R."/>
            <person name="Zhang H.J."/>
            <person name="Li H."/>
            <person name="Xiao P."/>
            <person name="Yu G.L."/>
            <person name="Du L."/>
            <person name="Cao D.M."/>
            <person name="Zhu B.C."/>
            <person name="Li R.H."/>
            <person name="Lu Z.H."/>
        </authorList>
    </citation>
    <scope>NUCLEOTIDE SEQUENCE [LARGE SCALE GENOMIC DNA]</scope>
    <source>
        <strain evidence="3 4">FACHB-1757</strain>
    </source>
</reference>
<protein>
    <submittedName>
        <fullName evidence="3">Glycosyl transferase group 1</fullName>
    </submittedName>
</protein>
<dbReference type="Gene3D" id="3.40.50.2000">
    <property type="entry name" value="Glycogen Phosphorylase B"/>
    <property type="match status" value="2"/>
</dbReference>
<dbReference type="EMBL" id="CP011339">
    <property type="protein sequence ID" value="AKV69024.1"/>
    <property type="molecule type" value="Genomic_DNA"/>
</dbReference>
<organism evidence="3 4">
    <name type="scientific">Microcystis panniformis FACHB-1757</name>
    <dbReference type="NCBI Taxonomy" id="1638788"/>
    <lineage>
        <taxon>Bacteria</taxon>
        <taxon>Bacillati</taxon>
        <taxon>Cyanobacteriota</taxon>
        <taxon>Cyanophyceae</taxon>
        <taxon>Oscillatoriophycideae</taxon>
        <taxon>Chroococcales</taxon>
        <taxon>Microcystaceae</taxon>
        <taxon>Microcystis</taxon>
    </lineage>
</organism>
<dbReference type="PANTHER" id="PTHR46401:SF2">
    <property type="entry name" value="GLYCOSYLTRANSFERASE WBBK-RELATED"/>
    <property type="match status" value="1"/>
</dbReference>
<accession>A0A0K1S4F9</accession>
<keyword evidence="1 3" id="KW-0808">Transferase</keyword>
<evidence type="ECO:0000256" key="1">
    <source>
        <dbReference type="ARBA" id="ARBA00022679"/>
    </source>
</evidence>
<dbReference type="InterPro" id="IPR001296">
    <property type="entry name" value="Glyco_trans_1"/>
</dbReference>